<reference evidence="11 12" key="1">
    <citation type="submission" date="2020-04" db="EMBL/GenBank/DDBJ databases">
        <authorList>
            <person name="Wallbank WR R."/>
            <person name="Pardo Diaz C."/>
            <person name="Kozak K."/>
            <person name="Martin S."/>
            <person name="Jiggins C."/>
            <person name="Moest M."/>
            <person name="Warren A I."/>
            <person name="Byers J.R.P. K."/>
            <person name="Montejo-Kovacevich G."/>
            <person name="Yen C E."/>
        </authorList>
    </citation>
    <scope>NUCLEOTIDE SEQUENCE [LARGE SCALE GENOMIC DNA]</scope>
</reference>
<keyword evidence="4 10" id="KW-0812">Transmembrane</keyword>
<dbReference type="EC" id="2.3.1.199" evidence="10"/>
<protein>
    <recommendedName>
        <fullName evidence="10">Elongation of very long chain fatty acids protein</fullName>
        <ecNumber evidence="10">2.3.1.199</ecNumber>
    </recommendedName>
    <alternativeName>
        <fullName evidence="10">Very-long-chain 3-oxoacyl-CoA synthase</fullName>
    </alternativeName>
</protein>
<evidence type="ECO:0000256" key="8">
    <source>
        <dbReference type="ARBA" id="ARBA00023136"/>
    </source>
</evidence>
<keyword evidence="3 10" id="KW-0808">Transferase</keyword>
<keyword evidence="6 10" id="KW-1133">Transmembrane helix</keyword>
<evidence type="ECO:0000313" key="11">
    <source>
        <dbReference type="EMBL" id="CAB3221507.1"/>
    </source>
</evidence>
<gene>
    <name evidence="11" type="ORF">APLA_LOCUS619</name>
</gene>
<feature type="transmembrane region" description="Helical" evidence="10">
    <location>
        <begin position="127"/>
        <end position="150"/>
    </location>
</feature>
<comment type="similarity">
    <text evidence="10">Belongs to the ELO family.</text>
</comment>
<evidence type="ECO:0000256" key="4">
    <source>
        <dbReference type="ARBA" id="ARBA00022692"/>
    </source>
</evidence>
<dbReference type="GO" id="GO:0005789">
    <property type="term" value="C:endoplasmic reticulum membrane"/>
    <property type="evidence" value="ECO:0007669"/>
    <property type="project" value="TreeGrafter"/>
</dbReference>
<dbReference type="Pfam" id="PF01151">
    <property type="entry name" value="ELO"/>
    <property type="match status" value="1"/>
</dbReference>
<feature type="transmembrane region" description="Helical" evidence="10">
    <location>
        <begin position="23"/>
        <end position="43"/>
    </location>
</feature>
<evidence type="ECO:0000256" key="7">
    <source>
        <dbReference type="ARBA" id="ARBA00023098"/>
    </source>
</evidence>
<sequence>MATLDNNSFWDFKGIEEYNDGKLLIRTPYPVALILISYLWFVLKVGPNYMKNRPPLNLRYMLVAYNAFQVVITFITFTMGIRALWNVGLWHTKCYVDEDLEKRLLVQFCLMFIHVVVSHYISECRPAYYLVSSVCFNTILFIYLFGDFYVKSYMKKRRARDIANAGKMISSNITSKSSINYIINHHKLAGKVN</sequence>
<dbReference type="GO" id="GO:0034626">
    <property type="term" value="P:fatty acid elongation, polyunsaturated fatty acid"/>
    <property type="evidence" value="ECO:0007669"/>
    <property type="project" value="TreeGrafter"/>
</dbReference>
<dbReference type="GO" id="GO:0019367">
    <property type="term" value="P:fatty acid elongation, saturated fatty acid"/>
    <property type="evidence" value="ECO:0007669"/>
    <property type="project" value="TreeGrafter"/>
</dbReference>
<evidence type="ECO:0000256" key="1">
    <source>
        <dbReference type="ARBA" id="ARBA00004141"/>
    </source>
</evidence>
<comment type="catalytic activity">
    <reaction evidence="10">
        <text>a very-long-chain acyl-CoA + malonyl-CoA + H(+) = a very-long-chain 3-oxoacyl-CoA + CO2 + CoA</text>
        <dbReference type="Rhea" id="RHEA:32727"/>
        <dbReference type="ChEBI" id="CHEBI:15378"/>
        <dbReference type="ChEBI" id="CHEBI:16526"/>
        <dbReference type="ChEBI" id="CHEBI:57287"/>
        <dbReference type="ChEBI" id="CHEBI:57384"/>
        <dbReference type="ChEBI" id="CHEBI:90725"/>
        <dbReference type="ChEBI" id="CHEBI:90736"/>
        <dbReference type="EC" id="2.3.1.199"/>
    </reaction>
</comment>
<keyword evidence="7 10" id="KW-0443">Lipid metabolism</keyword>
<evidence type="ECO:0000256" key="9">
    <source>
        <dbReference type="ARBA" id="ARBA00023160"/>
    </source>
</evidence>
<keyword evidence="5 10" id="KW-0276">Fatty acid metabolism</keyword>
<dbReference type="PANTHER" id="PTHR11157">
    <property type="entry name" value="FATTY ACID ACYL TRANSFERASE-RELATED"/>
    <property type="match status" value="1"/>
</dbReference>
<dbReference type="PANTHER" id="PTHR11157:SF116">
    <property type="entry name" value="ELONGATION OF VERY LONG CHAIN FATTY ACIDS PROTEIN-RELATED"/>
    <property type="match status" value="1"/>
</dbReference>
<comment type="caution">
    <text evidence="10">Lacks conserved residue(s) required for the propagation of feature annotation.</text>
</comment>
<dbReference type="OrthoDB" id="434092at2759"/>
<comment type="subcellular location">
    <subcellularLocation>
        <location evidence="1">Membrane</location>
        <topology evidence="1">Multi-pass membrane protein</topology>
    </subcellularLocation>
</comment>
<dbReference type="EMBL" id="CADEBC010000064">
    <property type="protein sequence ID" value="CAB3221507.1"/>
    <property type="molecule type" value="Genomic_DNA"/>
</dbReference>
<keyword evidence="12" id="KW-1185">Reference proteome</keyword>
<feature type="transmembrane region" description="Helical" evidence="10">
    <location>
        <begin position="104"/>
        <end position="121"/>
    </location>
</feature>
<accession>A0A8S0YQR8</accession>
<keyword evidence="9 10" id="KW-0275">Fatty acid biosynthesis</keyword>
<keyword evidence="8 10" id="KW-0472">Membrane</keyword>
<name>A0A8S0YQR8_ARCPL</name>
<proteinExistence type="inferred from homology"/>
<dbReference type="GO" id="GO:0009922">
    <property type="term" value="F:fatty acid elongase activity"/>
    <property type="evidence" value="ECO:0007669"/>
    <property type="project" value="UniProtKB-EC"/>
</dbReference>
<organism evidence="11 12">
    <name type="scientific">Arctia plantaginis</name>
    <name type="common">Wood tiger moth</name>
    <name type="synonym">Phalaena plantaginis</name>
    <dbReference type="NCBI Taxonomy" id="874455"/>
    <lineage>
        <taxon>Eukaryota</taxon>
        <taxon>Metazoa</taxon>
        <taxon>Ecdysozoa</taxon>
        <taxon>Arthropoda</taxon>
        <taxon>Hexapoda</taxon>
        <taxon>Insecta</taxon>
        <taxon>Pterygota</taxon>
        <taxon>Neoptera</taxon>
        <taxon>Endopterygota</taxon>
        <taxon>Lepidoptera</taxon>
        <taxon>Glossata</taxon>
        <taxon>Ditrysia</taxon>
        <taxon>Noctuoidea</taxon>
        <taxon>Erebidae</taxon>
        <taxon>Arctiinae</taxon>
        <taxon>Arctia</taxon>
    </lineage>
</organism>
<dbReference type="GO" id="GO:0030148">
    <property type="term" value="P:sphingolipid biosynthetic process"/>
    <property type="evidence" value="ECO:0007669"/>
    <property type="project" value="TreeGrafter"/>
</dbReference>
<evidence type="ECO:0000256" key="3">
    <source>
        <dbReference type="ARBA" id="ARBA00022679"/>
    </source>
</evidence>
<dbReference type="AlphaFoldDB" id="A0A8S0YQR8"/>
<evidence type="ECO:0000256" key="2">
    <source>
        <dbReference type="ARBA" id="ARBA00022516"/>
    </source>
</evidence>
<dbReference type="GO" id="GO:0034625">
    <property type="term" value="P:fatty acid elongation, monounsaturated fatty acid"/>
    <property type="evidence" value="ECO:0007669"/>
    <property type="project" value="TreeGrafter"/>
</dbReference>
<evidence type="ECO:0000256" key="10">
    <source>
        <dbReference type="RuleBase" id="RU361115"/>
    </source>
</evidence>
<evidence type="ECO:0000256" key="6">
    <source>
        <dbReference type="ARBA" id="ARBA00022989"/>
    </source>
</evidence>
<dbReference type="InterPro" id="IPR002076">
    <property type="entry name" value="ELO_fam"/>
</dbReference>
<evidence type="ECO:0000313" key="12">
    <source>
        <dbReference type="Proteomes" id="UP000494106"/>
    </source>
</evidence>
<dbReference type="GO" id="GO:0042761">
    <property type="term" value="P:very long-chain fatty acid biosynthetic process"/>
    <property type="evidence" value="ECO:0007669"/>
    <property type="project" value="TreeGrafter"/>
</dbReference>
<keyword evidence="2 10" id="KW-0444">Lipid biosynthesis</keyword>
<comment type="caution">
    <text evidence="11">The sequence shown here is derived from an EMBL/GenBank/DDBJ whole genome shotgun (WGS) entry which is preliminary data.</text>
</comment>
<dbReference type="Proteomes" id="UP000494106">
    <property type="component" value="Unassembled WGS sequence"/>
</dbReference>
<feature type="transmembrane region" description="Helical" evidence="10">
    <location>
        <begin position="63"/>
        <end position="84"/>
    </location>
</feature>
<evidence type="ECO:0000256" key="5">
    <source>
        <dbReference type="ARBA" id="ARBA00022832"/>
    </source>
</evidence>